<feature type="compositionally biased region" description="Polar residues" evidence="1">
    <location>
        <begin position="33"/>
        <end position="48"/>
    </location>
</feature>
<feature type="region of interest" description="Disordered" evidence="1">
    <location>
        <begin position="895"/>
        <end position="914"/>
    </location>
</feature>
<gene>
    <name evidence="2" type="ORF">GSLYS_00021421001</name>
</gene>
<dbReference type="AlphaFoldDB" id="A0AAV2IT06"/>
<reference evidence="2 3" key="1">
    <citation type="submission" date="2024-04" db="EMBL/GenBank/DDBJ databases">
        <authorList>
            <consortium name="Genoscope - CEA"/>
            <person name="William W."/>
        </authorList>
    </citation>
    <scope>NUCLEOTIDE SEQUENCE [LARGE SCALE GENOMIC DNA]</scope>
</reference>
<evidence type="ECO:0000313" key="3">
    <source>
        <dbReference type="Proteomes" id="UP001497497"/>
    </source>
</evidence>
<evidence type="ECO:0000256" key="1">
    <source>
        <dbReference type="SAM" id="MobiDB-lite"/>
    </source>
</evidence>
<feature type="compositionally biased region" description="Polar residues" evidence="1">
    <location>
        <begin position="701"/>
        <end position="723"/>
    </location>
</feature>
<sequence>MSENEKKIGKIKRRFSKKPSNAKDNSVHDEIPSASSRSATLPASSDVASLSLHQSHSEGIFSRLKRRFHFGSSKGKYDFKSLINSPSKPHWMRRKSDETQLRHEENSLGFDAEVKTEVTKSHSVKTQRKAKSDKEEVILIRKDKRVSVLCKAENGGQPEVIFSNVENSDEDSSGAWGTIEEDPYATISSVQEEISQIIKSAAPDHSSTPLDKASLPESLTVNSNDIAKSVDDHYPYARIDKTKSESQNFILNSKKPMTRRRESDYETLDEIQQQSSLLKITSCSEHTGLSNGATDAVSTSLDPDYETLDEVKQRCASAFANIPTLQFGVNGDISKSDGKTSEDKIVHIIKSQLSHVACPELPVKNSTSNTDVKSLAVGNSNVSTCVQFQQITIAPITSPKSLAPLASCCDSSLSLDQTSEPQNSAIEECIYDNPNVIIRKQSHKIVPETSHYSRRAPTSSETPIIKTPAEEELVEKLSSLLAPPLPLRNYQKDEVKGEKLKSDRGNARHSWTSQNTRTLEFMDLKDTKRISPFNSNHNIDHHKDFHGKVSLKKIEYTTVDSAQTSKLCSPVIESRGSVESVVRQSYPVNKAIGHHTNNESGTAAEAAKPLGHNNITSTSTKVAKSQGDHTHANELSNHVTVSDVSQFCEEMAVKILEDAICHLDHPVQCEDGNPQTCQSSSVREDQERVFITINKDLSEKQSTVGSELGQLKQQEQSRAADSTSSKEVENEAVPPTVISPITNLEVADNHLHEFSNNEAANVRVEQEKIIIKNLPEKDTKENKMKEKFNEKDAKENVMKEKDKVLDVNLELYKSQGARPKMFLPVVSGSLRSDQSQNSTSLHPLGLQPCRQDEHRDLVKQPSEDSHTFDEAMSPFSDSNFHEAINENFPLECFPRSGAEDAQPRLPQPGAKGGSDLSVQETVYLDSEDCESDDGLEIHKCLIIHVKRDLSIARVAKPVLYSNPRLLENVISGPFTTGSCLDTHYFHNGVFKWGRYFHDYIQDRSAVEAKLLSFFHFLRRMLMSKSELRVKDQIAAEMQQGVSKMQMKIEKRLKHVQDLPTFHQIRMKLLKTDKLDNWEPENPVRYKPCDSMQGMKDGENNMQPKVLILKVGGKREC</sequence>
<keyword evidence="3" id="KW-1185">Reference proteome</keyword>
<dbReference type="Proteomes" id="UP001497497">
    <property type="component" value="Unassembled WGS sequence"/>
</dbReference>
<feature type="region of interest" description="Disordered" evidence="1">
    <location>
        <begin position="1"/>
        <end position="48"/>
    </location>
</feature>
<feature type="region of interest" description="Disordered" evidence="1">
    <location>
        <begin position="611"/>
        <end position="635"/>
    </location>
</feature>
<accession>A0AAV2IT06</accession>
<proteinExistence type="predicted"/>
<protein>
    <submittedName>
        <fullName evidence="2">Uncharacterized protein</fullName>
    </submittedName>
</protein>
<comment type="caution">
    <text evidence="2">The sequence shown here is derived from an EMBL/GenBank/DDBJ whole genome shotgun (WGS) entry which is preliminary data.</text>
</comment>
<organism evidence="2 3">
    <name type="scientific">Lymnaea stagnalis</name>
    <name type="common">Great pond snail</name>
    <name type="synonym">Helix stagnalis</name>
    <dbReference type="NCBI Taxonomy" id="6523"/>
    <lineage>
        <taxon>Eukaryota</taxon>
        <taxon>Metazoa</taxon>
        <taxon>Spiralia</taxon>
        <taxon>Lophotrochozoa</taxon>
        <taxon>Mollusca</taxon>
        <taxon>Gastropoda</taxon>
        <taxon>Heterobranchia</taxon>
        <taxon>Euthyneura</taxon>
        <taxon>Panpulmonata</taxon>
        <taxon>Hygrophila</taxon>
        <taxon>Lymnaeoidea</taxon>
        <taxon>Lymnaeidae</taxon>
        <taxon>Lymnaea</taxon>
    </lineage>
</organism>
<feature type="region of interest" description="Disordered" evidence="1">
    <location>
        <begin position="701"/>
        <end position="733"/>
    </location>
</feature>
<feature type="non-terminal residue" evidence="2">
    <location>
        <position position="1116"/>
    </location>
</feature>
<evidence type="ECO:0000313" key="2">
    <source>
        <dbReference type="EMBL" id="CAL1548104.1"/>
    </source>
</evidence>
<dbReference type="EMBL" id="CAXITT010001175">
    <property type="protein sequence ID" value="CAL1548104.1"/>
    <property type="molecule type" value="Genomic_DNA"/>
</dbReference>
<feature type="compositionally biased region" description="Polar residues" evidence="1">
    <location>
        <begin position="613"/>
        <end position="623"/>
    </location>
</feature>
<name>A0AAV2IT06_LYMST</name>